<sequence length="953" mass="95554">MAEAIAVVVAVRGEAFARNAEGKLRPLHAGDTLYEGEVVVTSAGGRVELAMSEGESLAISENQTVKLTSEVSEATRPTRDDAQVTQGTVDQVIRALEQGENLDDLEAPAAGLAGGGGGEGSSFVRLLRISESVEPLEFQFGQESTSVLPLEEPAPIIEEAPALTLAIDIVDAQLNDGDSSSQVTFSFSEAPVGFALSDIVATGGTVTNLQATDNPLIYTATFTATDGFAGTGSVSVANGAYTNAQGNVGAGGSDTVPVDRSNPALALDIVIGQLNDATNTSPVTFTFTEPPVGFTLDDVVATGGTVTNLQPTSDPLVYTATFTANDGFTGTGTVSVGDGTYTDAQGNPGTGDVDTVPVDTANPNLTLDIVIAELNDGENSSPVTFTFSEAPVGFTLDDVVVDGGTVTNLQPTDDPRVYTGTFTATDGFTGTGTVSVADGTYTDAQGNLGTGDSDTVPIDRANPTLPVNIVDEQLNDADSSSQVTFTFSEAPVGFTLDDITAVGGTVSNLQATADPLVYTATFTATDGFTGTASVSVADGTYTDAHGNIGTGGSDTVPVDTAAPTLTVNIVDAALNDADTNSQVTFTFSEPPVGFTADDIVAVGGTVTNLQATADPLVFTATFTAADGFAGTASVSVADALYTDAAGNPGAGGSDTVPVDTAAPTLTVNIVDEQLNDGDSGSQVTFTFSEAPVGFTAGDIVAVGGTVTNLQATADPLVFTATFTATDGFSGTASVSVADNLYTNAAGNLGSGGSDTVPVDRSNPTLTVNIVDPALSDTDTSSQVTFTFSEAPVGFELGDIVAVGGTVTNLQATADPLVFTATFTADDGFSGTASVSVANDLYTDAAGNLGSGGSDTVAVDTANPALTVNIADEQLNDGDSSSQVTFTFSEAPVGFTAGDIVAVGGTVTNLQATANPLVFTATFTATDGFSGTASVSVADNLYTNAAGNLGSGGS</sequence>
<dbReference type="NCBIfam" id="NF033682">
    <property type="entry name" value="retention_LapA"/>
    <property type="match status" value="1"/>
</dbReference>
<feature type="domain" description="Bacterial Ig-like" evidence="1">
    <location>
        <begin position="359"/>
        <end position="456"/>
    </location>
</feature>
<feature type="domain" description="Bacterial Ig-like" evidence="1">
    <location>
        <begin position="759"/>
        <end position="856"/>
    </location>
</feature>
<feature type="domain" description="Bacterial Ig-like" evidence="1">
    <location>
        <begin position="659"/>
        <end position="756"/>
    </location>
</feature>
<evidence type="ECO:0000313" key="2">
    <source>
        <dbReference type="EMBL" id="NMG75816.1"/>
    </source>
</evidence>
<accession>A0ABX1QBP3</accession>
<gene>
    <name evidence="2" type="ORF">GPA25_13695</name>
</gene>
<evidence type="ECO:0000313" key="3">
    <source>
        <dbReference type="Proteomes" id="UP000648984"/>
    </source>
</evidence>
<feature type="domain" description="Bacterial Ig-like" evidence="1">
    <location>
        <begin position="859"/>
        <end position="952"/>
    </location>
</feature>
<name>A0ABX1QBP3_9RHOO</name>
<dbReference type="EMBL" id="WTVQ01000022">
    <property type="protein sequence ID" value="NMG75816.1"/>
    <property type="molecule type" value="Genomic_DNA"/>
</dbReference>
<dbReference type="Pfam" id="PF19078">
    <property type="entry name" value="Big_12"/>
    <property type="match status" value="8"/>
</dbReference>
<dbReference type="PANTHER" id="PTHR34677">
    <property type="match status" value="1"/>
</dbReference>
<comment type="caution">
    <text evidence="2">The sequence shown here is derived from an EMBL/GenBank/DDBJ whole genome shotgun (WGS) entry which is preliminary data.</text>
</comment>
<feature type="domain" description="Bacterial Ig-like" evidence="1">
    <location>
        <begin position="559"/>
        <end position="656"/>
    </location>
</feature>
<dbReference type="InterPro" id="IPR047777">
    <property type="entry name" value="LapA-like_RM"/>
</dbReference>
<evidence type="ECO:0000259" key="1">
    <source>
        <dbReference type="Pfam" id="PF19078"/>
    </source>
</evidence>
<keyword evidence="3" id="KW-1185">Reference proteome</keyword>
<dbReference type="Proteomes" id="UP000648984">
    <property type="component" value="Unassembled WGS sequence"/>
</dbReference>
<reference evidence="2 3" key="1">
    <citation type="submission" date="2019-12" db="EMBL/GenBank/DDBJ databases">
        <title>Comparative genomics gives insights into the taxonomy of the Azoarcus-Aromatoleum group and reveals separate origins of nif in the plant-associated Azoarcus and non-plant-associated Aromatoleum sub-groups.</title>
        <authorList>
            <person name="Lafos M."/>
            <person name="Maluk M."/>
            <person name="Batista M."/>
            <person name="Junghare M."/>
            <person name="Carmona M."/>
            <person name="Faoro H."/>
            <person name="Cruz L.M."/>
            <person name="Battistoni F."/>
            <person name="De Souza E."/>
            <person name="Pedrosa F."/>
            <person name="Chen W.-M."/>
            <person name="Poole P.S."/>
            <person name="Dixon R.A."/>
            <person name="James E.K."/>
        </authorList>
    </citation>
    <scope>NUCLEOTIDE SEQUENCE [LARGE SCALE GENOMIC DNA]</scope>
    <source>
        <strain evidence="2 3">22Lin</strain>
    </source>
</reference>
<feature type="domain" description="Bacterial Ig-like" evidence="1">
    <location>
        <begin position="163"/>
        <end position="256"/>
    </location>
</feature>
<feature type="non-terminal residue" evidence="2">
    <location>
        <position position="953"/>
    </location>
</feature>
<feature type="domain" description="Bacterial Ig-like" evidence="1">
    <location>
        <begin position="263"/>
        <end position="355"/>
    </location>
</feature>
<dbReference type="InterPro" id="IPR044048">
    <property type="entry name" value="Big_12"/>
</dbReference>
<proteinExistence type="predicted"/>
<organism evidence="2 3">
    <name type="scientific">Aromatoleum diolicum</name>
    <dbReference type="NCBI Taxonomy" id="75796"/>
    <lineage>
        <taxon>Bacteria</taxon>
        <taxon>Pseudomonadati</taxon>
        <taxon>Pseudomonadota</taxon>
        <taxon>Betaproteobacteria</taxon>
        <taxon>Rhodocyclales</taxon>
        <taxon>Rhodocyclaceae</taxon>
        <taxon>Aromatoleum</taxon>
    </lineage>
</organism>
<protein>
    <submittedName>
        <fullName evidence="2">Retention module-containing protein</fullName>
    </submittedName>
</protein>
<dbReference type="RefSeq" id="WP_169260972.1">
    <property type="nucleotide sequence ID" value="NZ_WTVQ01000022.1"/>
</dbReference>
<dbReference type="PANTHER" id="PTHR34677:SF3">
    <property type="entry name" value="BACTERIAL IG-LIKE DOMAIN-CONTAINING PROTEIN"/>
    <property type="match status" value="1"/>
</dbReference>
<feature type="domain" description="Bacterial Ig-like" evidence="1">
    <location>
        <begin position="459"/>
        <end position="556"/>
    </location>
</feature>